<evidence type="ECO:0000256" key="4">
    <source>
        <dbReference type="PROSITE-ProRule" id="PRU00175"/>
    </source>
</evidence>
<dbReference type="AlphaFoldDB" id="S3CRC6"/>
<dbReference type="STRING" id="1116229.S3CRC6"/>
<evidence type="ECO:0000256" key="2">
    <source>
        <dbReference type="ARBA" id="ARBA00022771"/>
    </source>
</evidence>
<name>S3CRC6_GLAL2</name>
<proteinExistence type="predicted"/>
<dbReference type="KEGG" id="glz:GLAREA_00180"/>
<sequence length="692" mass="79701">MQTQRKIDFDPAAISHQLFKIIPETSNTSWTERSPVPIYREERWQEENSLCRLTEIRLRELTLPQENRLRYLYQIAPREDPYRKKQLRDAIRRIDENRASPNDPVFGLTAQRRIAAVTKLTRDIVPDEELELEDHVVGVSNANTCSICLTPFGKPEEQGRTEPAVKLECGHTFGAGCIQVWLGRNCTCPMCRAHFEALHANDFGGFQSLKEQTKDFQDDFEQTLQFFKTHIGKSQYGRDDYVFDRVLSDPQILEYMNRFHKVDNLVFTRVERVLGIVEQGQEVIELMGQLRAEADQHRAQFRPMLLRTFEGDCEPTTDLIKVFGERILSPSEVPEFLDDFEFTDDDSDSDDDSDDNSDDDSDDDSDSDDSDDDDGSSEDEDSEDESDQFFGDNDEHDDEGSVYEPSESEEDEDDEDEEMADAPPHNEDDRRQVDHIRPLNMSLPKWHTQAPENRGVRNSHSELHKFCPLYDYELTHVLPFSTTVILVPLDYDPLGLQVEDDFEKECTLLTPSTLSRMLHHPAAATLYDLLLVLHKAHKRGEAELDNVANDQEITREIDDFLDNLNELTHRAIWEFFRDPQLAAELREIYFSDEVQQKQLKAGQRDSGQLNSQIEQQPQEDVRMVSASGYFGERMEGVSHQEDFQVAEPGSPGRQHLTLSEIAEEANLIVQVFNNSWLDGRFEVEQPRPQSSG</sequence>
<dbReference type="Gene3D" id="3.30.40.10">
    <property type="entry name" value="Zinc/RING finger domain, C3HC4 (zinc finger)"/>
    <property type="match status" value="1"/>
</dbReference>
<accession>S3CRC6</accession>
<feature type="compositionally biased region" description="Acidic residues" evidence="5">
    <location>
        <begin position="335"/>
        <end position="420"/>
    </location>
</feature>
<protein>
    <submittedName>
        <fullName evidence="7">RING/U-box</fullName>
    </submittedName>
</protein>
<reference evidence="7 8" key="1">
    <citation type="journal article" date="2013" name="BMC Genomics">
        <title>Genomics-driven discovery of the pneumocandin biosynthetic gene cluster in the fungus Glarea lozoyensis.</title>
        <authorList>
            <person name="Chen L."/>
            <person name="Yue Q."/>
            <person name="Zhang X."/>
            <person name="Xiang M."/>
            <person name="Wang C."/>
            <person name="Li S."/>
            <person name="Che Y."/>
            <person name="Ortiz-Lopez F.J."/>
            <person name="Bills G.F."/>
            <person name="Liu X."/>
            <person name="An Z."/>
        </authorList>
    </citation>
    <scope>NUCLEOTIDE SEQUENCE [LARGE SCALE GENOMIC DNA]</scope>
    <source>
        <strain evidence="8">ATCC 20868 / MF5171</strain>
    </source>
</reference>
<evidence type="ECO:0000259" key="6">
    <source>
        <dbReference type="PROSITE" id="PS50089"/>
    </source>
</evidence>
<dbReference type="InterPro" id="IPR001841">
    <property type="entry name" value="Znf_RING"/>
</dbReference>
<evidence type="ECO:0000256" key="5">
    <source>
        <dbReference type="SAM" id="MobiDB-lite"/>
    </source>
</evidence>
<feature type="domain" description="RING-type" evidence="6">
    <location>
        <begin position="145"/>
        <end position="192"/>
    </location>
</feature>
<dbReference type="GO" id="GO:0061630">
    <property type="term" value="F:ubiquitin protein ligase activity"/>
    <property type="evidence" value="ECO:0007669"/>
    <property type="project" value="TreeGrafter"/>
</dbReference>
<keyword evidence="8" id="KW-1185">Reference proteome</keyword>
<dbReference type="eggNOG" id="KOG0800">
    <property type="taxonomic scope" value="Eukaryota"/>
</dbReference>
<keyword evidence="1" id="KW-0479">Metal-binding</keyword>
<evidence type="ECO:0000313" key="7">
    <source>
        <dbReference type="EMBL" id="EPE29022.1"/>
    </source>
</evidence>
<dbReference type="PANTHER" id="PTHR22763:SF183">
    <property type="entry name" value="RING-TYPE DOMAIN-CONTAINING PROTEIN"/>
    <property type="match status" value="1"/>
</dbReference>
<keyword evidence="3" id="KW-0862">Zinc</keyword>
<gene>
    <name evidence="7" type="ORF">GLAREA_00180</name>
</gene>
<keyword evidence="2 4" id="KW-0863">Zinc-finger</keyword>
<dbReference type="InterPro" id="IPR013083">
    <property type="entry name" value="Znf_RING/FYVE/PHD"/>
</dbReference>
<dbReference type="SUPFAM" id="SSF57850">
    <property type="entry name" value="RING/U-box"/>
    <property type="match status" value="1"/>
</dbReference>
<dbReference type="GO" id="GO:0008270">
    <property type="term" value="F:zinc ion binding"/>
    <property type="evidence" value="ECO:0007669"/>
    <property type="project" value="UniProtKB-KW"/>
</dbReference>
<dbReference type="PROSITE" id="PS50089">
    <property type="entry name" value="ZF_RING_2"/>
    <property type="match status" value="1"/>
</dbReference>
<dbReference type="Proteomes" id="UP000016922">
    <property type="component" value="Unassembled WGS sequence"/>
</dbReference>
<dbReference type="EMBL" id="KE145367">
    <property type="protein sequence ID" value="EPE29022.1"/>
    <property type="molecule type" value="Genomic_DNA"/>
</dbReference>
<dbReference type="PANTHER" id="PTHR22763">
    <property type="entry name" value="RING ZINC FINGER PROTEIN"/>
    <property type="match status" value="1"/>
</dbReference>
<evidence type="ECO:0000313" key="8">
    <source>
        <dbReference type="Proteomes" id="UP000016922"/>
    </source>
</evidence>
<evidence type="ECO:0000256" key="3">
    <source>
        <dbReference type="ARBA" id="ARBA00022833"/>
    </source>
</evidence>
<dbReference type="RefSeq" id="XP_008083131.1">
    <property type="nucleotide sequence ID" value="XM_008084940.1"/>
</dbReference>
<dbReference type="OrthoDB" id="3690055at2759"/>
<dbReference type="GeneID" id="19459240"/>
<evidence type="ECO:0000256" key="1">
    <source>
        <dbReference type="ARBA" id="ARBA00022723"/>
    </source>
</evidence>
<dbReference type="HOGENOM" id="CLU_397967_0_0_1"/>
<dbReference type="GO" id="GO:0043161">
    <property type="term" value="P:proteasome-mediated ubiquitin-dependent protein catabolic process"/>
    <property type="evidence" value="ECO:0007669"/>
    <property type="project" value="TreeGrafter"/>
</dbReference>
<dbReference type="InterPro" id="IPR050731">
    <property type="entry name" value="HRD1_E3_ubiq-ligases"/>
</dbReference>
<organism evidence="7 8">
    <name type="scientific">Glarea lozoyensis (strain ATCC 20868 / MF5171)</name>
    <dbReference type="NCBI Taxonomy" id="1116229"/>
    <lineage>
        <taxon>Eukaryota</taxon>
        <taxon>Fungi</taxon>
        <taxon>Dikarya</taxon>
        <taxon>Ascomycota</taxon>
        <taxon>Pezizomycotina</taxon>
        <taxon>Leotiomycetes</taxon>
        <taxon>Helotiales</taxon>
        <taxon>Helotiaceae</taxon>
        <taxon>Glarea</taxon>
    </lineage>
</organism>
<dbReference type="SMART" id="SM00184">
    <property type="entry name" value="RING"/>
    <property type="match status" value="1"/>
</dbReference>
<dbReference type="GO" id="GO:0012505">
    <property type="term" value="C:endomembrane system"/>
    <property type="evidence" value="ECO:0007669"/>
    <property type="project" value="TreeGrafter"/>
</dbReference>
<feature type="region of interest" description="Disordered" evidence="5">
    <location>
        <begin position="334"/>
        <end position="432"/>
    </location>
</feature>
<dbReference type="Pfam" id="PF13639">
    <property type="entry name" value="zf-RING_2"/>
    <property type="match status" value="1"/>
</dbReference>